<keyword evidence="6" id="KW-0812">Transmembrane</keyword>
<accession>A0A914XJ87</accession>
<keyword evidence="7" id="KW-1185">Reference proteome</keyword>
<evidence type="ECO:0000313" key="8">
    <source>
        <dbReference type="WBParaSite" id="PSAMB.scaffold846size40319.g9129.t1"/>
    </source>
</evidence>
<evidence type="ECO:0000256" key="5">
    <source>
        <dbReference type="ARBA" id="ARBA00023180"/>
    </source>
</evidence>
<keyword evidence="5" id="KW-0325">Glycoprotein</keyword>
<dbReference type="AlphaFoldDB" id="A0A914XJ87"/>
<evidence type="ECO:0000256" key="2">
    <source>
        <dbReference type="ARBA" id="ARBA00022670"/>
    </source>
</evidence>
<keyword evidence="6" id="KW-0472">Membrane</keyword>
<feature type="transmembrane region" description="Helical" evidence="6">
    <location>
        <begin position="485"/>
        <end position="505"/>
    </location>
</feature>
<dbReference type="Pfam" id="PF05577">
    <property type="entry name" value="Peptidase_S28"/>
    <property type="match status" value="1"/>
</dbReference>
<dbReference type="GO" id="GO:0070008">
    <property type="term" value="F:serine-type exopeptidase activity"/>
    <property type="evidence" value="ECO:0007669"/>
    <property type="project" value="InterPro"/>
</dbReference>
<dbReference type="GO" id="GO:0006508">
    <property type="term" value="P:proteolysis"/>
    <property type="evidence" value="ECO:0007669"/>
    <property type="project" value="UniProtKB-KW"/>
</dbReference>
<keyword evidence="4" id="KW-0378">Hydrolase</keyword>
<organism evidence="7 8">
    <name type="scientific">Plectus sambesii</name>
    <dbReference type="NCBI Taxonomy" id="2011161"/>
    <lineage>
        <taxon>Eukaryota</taxon>
        <taxon>Metazoa</taxon>
        <taxon>Ecdysozoa</taxon>
        <taxon>Nematoda</taxon>
        <taxon>Chromadorea</taxon>
        <taxon>Plectida</taxon>
        <taxon>Plectina</taxon>
        <taxon>Plectoidea</taxon>
        <taxon>Plectidae</taxon>
        <taxon>Plectus</taxon>
    </lineage>
</organism>
<proteinExistence type="inferred from homology"/>
<dbReference type="Proteomes" id="UP000887566">
    <property type="component" value="Unplaced"/>
</dbReference>
<keyword evidence="2" id="KW-0645">Protease</keyword>
<dbReference type="Gene3D" id="1.20.120.980">
    <property type="entry name" value="Serine carboxypeptidase S28, SKS domain"/>
    <property type="match status" value="1"/>
</dbReference>
<evidence type="ECO:0000256" key="1">
    <source>
        <dbReference type="ARBA" id="ARBA00011079"/>
    </source>
</evidence>
<sequence>MHKLMMHGRPFHGLLPQPYDERDTKAEVLVHNFAQKLDHFDMSDNRVWLQEYWLNQQWYKPGGPIFLMLGGEGPDSQGWVTNQELTFVKMGMKYNATLITLEHRYYGPSTPTSNQTVDNLKWLSSRQALADTAFFIQSMNLMYGWDNPQWITFGGSYSGALSAWMRQQYPNIVIGAIASSGPVLAKLDFAEYIDVVQTSLSAYSQECADNIRAGMAQLPILMQNADGRANLTKTFKLCPALDDATPNTIDVINFYDTVMGNFQYAVQYSQDNIGIFVDRFNIPVVCGLMNNNSRSPVDRLADVNSLINSIFGSTCTANNYTDLIQCMQDPSFNSPCADSRSWTWQTCTEFGYFQSTDQANNIFGSLVPLNFYVNMCTDIFGPQYNQTFISNAVNNTNKFYGGRDNYKGTNVVLPNGSVDPWHALGILTDTPNSAAIAAFINGTAHCADMYGASSRDPPGLTQARVTIDNNIAKWLAPTQQTSSAGFAPTASAYTSLILILAIVWFNI</sequence>
<keyword evidence="6" id="KW-1133">Transmembrane helix</keyword>
<evidence type="ECO:0000256" key="3">
    <source>
        <dbReference type="ARBA" id="ARBA00022729"/>
    </source>
</evidence>
<keyword evidence="3" id="KW-0732">Signal</keyword>
<evidence type="ECO:0000256" key="4">
    <source>
        <dbReference type="ARBA" id="ARBA00022801"/>
    </source>
</evidence>
<evidence type="ECO:0000256" key="6">
    <source>
        <dbReference type="SAM" id="Phobius"/>
    </source>
</evidence>
<dbReference type="FunFam" id="1.20.120.980:FF:000003">
    <property type="entry name" value="Serine protease 16"/>
    <property type="match status" value="1"/>
</dbReference>
<dbReference type="Gene3D" id="3.40.50.1820">
    <property type="entry name" value="alpha/beta hydrolase"/>
    <property type="match status" value="1"/>
</dbReference>
<name>A0A914XJ87_9BILA</name>
<dbReference type="SUPFAM" id="SSF53474">
    <property type="entry name" value="alpha/beta-Hydrolases"/>
    <property type="match status" value="1"/>
</dbReference>
<evidence type="ECO:0000313" key="7">
    <source>
        <dbReference type="Proteomes" id="UP000887566"/>
    </source>
</evidence>
<dbReference type="InterPro" id="IPR008758">
    <property type="entry name" value="Peptidase_S28"/>
</dbReference>
<dbReference type="PANTHER" id="PTHR11010:SF117">
    <property type="entry name" value="SERINE PROTEASE 16"/>
    <property type="match status" value="1"/>
</dbReference>
<comment type="similarity">
    <text evidence="1">Belongs to the peptidase S28 family.</text>
</comment>
<dbReference type="GO" id="GO:0008239">
    <property type="term" value="F:dipeptidyl-peptidase activity"/>
    <property type="evidence" value="ECO:0007669"/>
    <property type="project" value="TreeGrafter"/>
</dbReference>
<dbReference type="InterPro" id="IPR029058">
    <property type="entry name" value="AB_hydrolase_fold"/>
</dbReference>
<dbReference type="InterPro" id="IPR042269">
    <property type="entry name" value="Ser_carbopepase_S28_SKS"/>
</dbReference>
<reference evidence="8" key="1">
    <citation type="submission" date="2022-11" db="UniProtKB">
        <authorList>
            <consortium name="WormBaseParasite"/>
        </authorList>
    </citation>
    <scope>IDENTIFICATION</scope>
</reference>
<dbReference type="PANTHER" id="PTHR11010">
    <property type="entry name" value="PROTEASE S28 PRO-X CARBOXYPEPTIDASE-RELATED"/>
    <property type="match status" value="1"/>
</dbReference>
<dbReference type="WBParaSite" id="PSAMB.scaffold846size40319.g9129.t1">
    <property type="protein sequence ID" value="PSAMB.scaffold846size40319.g9129.t1"/>
    <property type="gene ID" value="PSAMB.scaffold846size40319.g9129"/>
</dbReference>
<protein>
    <submittedName>
        <fullName evidence="8">Uncharacterized protein</fullName>
    </submittedName>
</protein>